<sequence>MDLKSSNKSPECLDEFCDQEIPQVLKKFLGPKEQDEKFVLSTTILHIVGVYDKISDDIIRSNAAIEPLIQIIHSPNENRSKAASKTLGELAEDDDSIRMSLLTTGFLGTVQHTLSFDQQKQTESKSSSSSQEISTPDHVKSAILDVLLMILHSS</sequence>
<feature type="compositionally biased region" description="Low complexity" evidence="2">
    <location>
        <begin position="118"/>
        <end position="134"/>
    </location>
</feature>
<dbReference type="InterPro" id="IPR011989">
    <property type="entry name" value="ARM-like"/>
</dbReference>
<dbReference type="InterPro" id="IPR016024">
    <property type="entry name" value="ARM-type_fold"/>
</dbReference>
<feature type="repeat" description="ARM" evidence="1">
    <location>
        <begin position="63"/>
        <end position="105"/>
    </location>
</feature>
<protein>
    <submittedName>
        <fullName evidence="3">Uncharacterized protein</fullName>
    </submittedName>
</protein>
<dbReference type="Proteomes" id="UP000324800">
    <property type="component" value="Unassembled WGS sequence"/>
</dbReference>
<dbReference type="SUPFAM" id="SSF48371">
    <property type="entry name" value="ARM repeat"/>
    <property type="match status" value="1"/>
</dbReference>
<name>A0A5J4R3A1_9EUKA</name>
<organism evidence="3 4">
    <name type="scientific">Streblomastix strix</name>
    <dbReference type="NCBI Taxonomy" id="222440"/>
    <lineage>
        <taxon>Eukaryota</taxon>
        <taxon>Metamonada</taxon>
        <taxon>Preaxostyla</taxon>
        <taxon>Oxymonadida</taxon>
        <taxon>Streblomastigidae</taxon>
        <taxon>Streblomastix</taxon>
    </lineage>
</organism>
<proteinExistence type="predicted"/>
<feature type="region of interest" description="Disordered" evidence="2">
    <location>
        <begin position="117"/>
        <end position="136"/>
    </location>
</feature>
<comment type="caution">
    <text evidence="3">The sequence shown here is derived from an EMBL/GenBank/DDBJ whole genome shotgun (WGS) entry which is preliminary data.</text>
</comment>
<gene>
    <name evidence="3" type="ORF">EZS28_053743</name>
</gene>
<evidence type="ECO:0000256" key="1">
    <source>
        <dbReference type="PROSITE-ProRule" id="PRU00259"/>
    </source>
</evidence>
<dbReference type="EMBL" id="SNRW01043381">
    <property type="protein sequence ID" value="KAA6328192.1"/>
    <property type="molecule type" value="Genomic_DNA"/>
</dbReference>
<evidence type="ECO:0000313" key="3">
    <source>
        <dbReference type="EMBL" id="KAA6328192.1"/>
    </source>
</evidence>
<accession>A0A5J4R3A1</accession>
<dbReference type="InterPro" id="IPR000225">
    <property type="entry name" value="Armadillo"/>
</dbReference>
<dbReference type="AlphaFoldDB" id="A0A5J4R3A1"/>
<dbReference type="Gene3D" id="1.25.10.10">
    <property type="entry name" value="Leucine-rich Repeat Variant"/>
    <property type="match status" value="1"/>
</dbReference>
<dbReference type="PROSITE" id="PS50176">
    <property type="entry name" value="ARM_REPEAT"/>
    <property type="match status" value="1"/>
</dbReference>
<dbReference type="OrthoDB" id="195736at2759"/>
<evidence type="ECO:0000256" key="2">
    <source>
        <dbReference type="SAM" id="MobiDB-lite"/>
    </source>
</evidence>
<evidence type="ECO:0000313" key="4">
    <source>
        <dbReference type="Proteomes" id="UP000324800"/>
    </source>
</evidence>
<reference evidence="3 4" key="1">
    <citation type="submission" date="2019-03" db="EMBL/GenBank/DDBJ databases">
        <title>Single cell metagenomics reveals metabolic interactions within the superorganism composed of flagellate Streblomastix strix and complex community of Bacteroidetes bacteria on its surface.</title>
        <authorList>
            <person name="Treitli S.C."/>
            <person name="Kolisko M."/>
            <person name="Husnik F."/>
            <person name="Keeling P."/>
            <person name="Hampl V."/>
        </authorList>
    </citation>
    <scope>NUCLEOTIDE SEQUENCE [LARGE SCALE GENOMIC DNA]</scope>
    <source>
        <strain evidence="3">ST1C</strain>
    </source>
</reference>
<feature type="non-terminal residue" evidence="3">
    <location>
        <position position="154"/>
    </location>
</feature>